<reference evidence="3" key="1">
    <citation type="submission" date="2019-09" db="EMBL/GenBank/DDBJ databases">
        <title>Mumia zhuanghuii sp. nov. isolated from the intestinal contents of plateau pika (Ochotona curzoniae) in the Qinghai-Tibet plateau of China.</title>
        <authorList>
            <person name="Tian Z."/>
        </authorList>
    </citation>
    <scope>NUCLEOTIDE SEQUENCE [LARGE SCALE GENOMIC DNA]</scope>
    <source>
        <strain evidence="3">JCM 30598</strain>
    </source>
</reference>
<name>A0A5J5IZT4_9MICO</name>
<feature type="transmembrane region" description="Helical" evidence="1">
    <location>
        <begin position="357"/>
        <end position="377"/>
    </location>
</feature>
<proteinExistence type="predicted"/>
<keyword evidence="1" id="KW-0812">Transmembrane</keyword>
<feature type="transmembrane region" description="Helical" evidence="1">
    <location>
        <begin position="266"/>
        <end position="290"/>
    </location>
</feature>
<gene>
    <name evidence="2" type="ORF">F6B43_10175</name>
</gene>
<accession>A0A5J5IZT4</accession>
<dbReference type="EMBL" id="VYSA01000002">
    <property type="protein sequence ID" value="KAA9107796.1"/>
    <property type="molecule type" value="Genomic_DNA"/>
</dbReference>
<protein>
    <recommendedName>
        <fullName evidence="4">O-antigen ligase family protein</fullName>
    </recommendedName>
</protein>
<feature type="transmembrane region" description="Helical" evidence="1">
    <location>
        <begin position="205"/>
        <end position="224"/>
    </location>
</feature>
<evidence type="ECO:0000256" key="1">
    <source>
        <dbReference type="SAM" id="Phobius"/>
    </source>
</evidence>
<evidence type="ECO:0000313" key="3">
    <source>
        <dbReference type="Proteomes" id="UP000325827"/>
    </source>
</evidence>
<dbReference type="OrthoDB" id="5187529at2"/>
<sequence>MSTTNATVTVAARRSPVATIAPAQPVGSIRSVVVLGVLVIALQRIGIPVGAFSIPVSAVIVLVFVVVMLSRRQARISPTRTVMMLLFAAAGFATAIANDGGTSMISSLAFALALWTPAIVVEAPSGAGSGAIPSSFALGMVAATALGGVLGAVQSGWSLVTGNFFDPLAALPAALLIPGYKSAQSIDYGGSWMKANGVLFLEPSFLSLFSALALLVIVAGMVKLPPGARGWTVTALIVGLFTSVAISGVLVIPAIVIAVLRSVRTVLLAIVVSIGVYCLVSVVPVAQAFINRLFFLRGSNDARLTRPYEELLGVWVDGPIWFGYGPGTARDLADLLTAGSWQTEVTTPTIAKLLFEYGIVGGGVWLVLVTSILVMSGAPFAVKLGFGIALLIPTDGLTSHVIVPSFIFILMAMAAHNSRHVATRVPPLIKMSQSRARVTQSLE</sequence>
<dbReference type="Proteomes" id="UP000325827">
    <property type="component" value="Unassembled WGS sequence"/>
</dbReference>
<dbReference type="AlphaFoldDB" id="A0A5J5IZT4"/>
<keyword evidence="1" id="KW-1133">Transmembrane helix</keyword>
<evidence type="ECO:0000313" key="2">
    <source>
        <dbReference type="EMBL" id="KAA9107796.1"/>
    </source>
</evidence>
<organism evidence="2 3">
    <name type="scientific">Microbacterium rhizomatis</name>
    <dbReference type="NCBI Taxonomy" id="1631477"/>
    <lineage>
        <taxon>Bacteria</taxon>
        <taxon>Bacillati</taxon>
        <taxon>Actinomycetota</taxon>
        <taxon>Actinomycetes</taxon>
        <taxon>Micrococcales</taxon>
        <taxon>Microbacteriaceae</taxon>
        <taxon>Microbacterium</taxon>
    </lineage>
</organism>
<feature type="transmembrane region" description="Helical" evidence="1">
    <location>
        <begin position="397"/>
        <end position="415"/>
    </location>
</feature>
<feature type="transmembrane region" description="Helical" evidence="1">
    <location>
        <begin position="45"/>
        <end position="69"/>
    </location>
</feature>
<evidence type="ECO:0008006" key="4">
    <source>
        <dbReference type="Google" id="ProtNLM"/>
    </source>
</evidence>
<comment type="caution">
    <text evidence="2">The sequence shown here is derived from an EMBL/GenBank/DDBJ whole genome shotgun (WGS) entry which is preliminary data.</text>
</comment>
<dbReference type="RefSeq" id="WP_150448831.1">
    <property type="nucleotide sequence ID" value="NZ_VYSA01000002.1"/>
</dbReference>
<feature type="transmembrane region" description="Helical" evidence="1">
    <location>
        <begin position="136"/>
        <end position="157"/>
    </location>
</feature>
<feature type="transmembrane region" description="Helical" evidence="1">
    <location>
        <begin position="81"/>
        <end position="98"/>
    </location>
</feature>
<keyword evidence="3" id="KW-1185">Reference proteome</keyword>
<keyword evidence="1" id="KW-0472">Membrane</keyword>
<feature type="transmembrane region" description="Helical" evidence="1">
    <location>
        <begin position="236"/>
        <end position="260"/>
    </location>
</feature>